<name>A0A0H5Q5S4_9ZZZZ</name>
<dbReference type="AlphaFoldDB" id="A0A0H5Q5S4"/>
<protein>
    <submittedName>
        <fullName evidence="1">Uncharacterized protein</fullName>
    </submittedName>
</protein>
<reference evidence="1" key="2">
    <citation type="submission" date="2015-07" db="EMBL/GenBank/DDBJ databases">
        <title>Plasmids, circular viruses and viroids from rat gut.</title>
        <authorList>
            <person name="Jorgensen T.J."/>
            <person name="Hansen M.A."/>
            <person name="Xu Z."/>
            <person name="Tabak M.A."/>
            <person name="Sorensen S.J."/>
            <person name="Hansen L.H."/>
        </authorList>
    </citation>
    <scope>NUCLEOTIDE SEQUENCE</scope>
    <source>
        <strain evidence="1">RGFK1513</strain>
    </source>
</reference>
<proteinExistence type="predicted"/>
<sequence>MTSNQKPAESNYRQVSITFTEEQNHRCTIRVKTKPYHVPWDRATVVDHFELKLAESPTSLTDVYRLLLVALSEQPLPGV</sequence>
<evidence type="ECO:0000313" key="1">
    <source>
        <dbReference type="EMBL" id="CRY97366.1"/>
    </source>
</evidence>
<dbReference type="EMBL" id="LN854049">
    <property type="protein sequence ID" value="CRY97366.1"/>
    <property type="molecule type" value="Genomic_DNA"/>
</dbReference>
<accession>A0A0H5Q5S4</accession>
<organism evidence="1">
    <name type="scientific">uncultured prokaryote</name>
    <dbReference type="NCBI Taxonomy" id="198431"/>
    <lineage>
        <taxon>unclassified sequences</taxon>
        <taxon>environmental samples</taxon>
    </lineage>
</organism>
<reference evidence="1" key="1">
    <citation type="submission" date="2015-06" db="EMBL/GenBank/DDBJ databases">
        <authorList>
            <person name="Joergensen T."/>
        </authorList>
    </citation>
    <scope>NUCLEOTIDE SEQUENCE</scope>
    <source>
        <strain evidence="1">RGFK1513</strain>
    </source>
</reference>